<accession>A0A1J5PA26</accession>
<evidence type="ECO:0008006" key="3">
    <source>
        <dbReference type="Google" id="ProtNLM"/>
    </source>
</evidence>
<evidence type="ECO:0000256" key="1">
    <source>
        <dbReference type="SAM" id="MobiDB-lite"/>
    </source>
</evidence>
<dbReference type="AlphaFoldDB" id="A0A1J5PA26"/>
<protein>
    <recommendedName>
        <fullName evidence="3">YdhG-like domain-containing protein</fullName>
    </recommendedName>
</protein>
<proteinExistence type="predicted"/>
<sequence>MRARLPGAVILVYDNYNALAVGFGATDKQSGLIFSIAVYPRGVSLFFARGVELDDPHGMLKGEGSRVRHIVLDGVGTLDDPRVRVLMDQALAMADPPLDPSQPTRLIIQSVSAKQRPRRPT</sequence>
<name>A0A1J5PA26_9ZZZZ</name>
<dbReference type="EMBL" id="MLJW01005484">
    <property type="protein sequence ID" value="OIQ68142.1"/>
    <property type="molecule type" value="Genomic_DNA"/>
</dbReference>
<organism evidence="2">
    <name type="scientific">mine drainage metagenome</name>
    <dbReference type="NCBI Taxonomy" id="410659"/>
    <lineage>
        <taxon>unclassified sequences</taxon>
        <taxon>metagenomes</taxon>
        <taxon>ecological metagenomes</taxon>
    </lineage>
</organism>
<evidence type="ECO:0000313" key="2">
    <source>
        <dbReference type="EMBL" id="OIQ68142.1"/>
    </source>
</evidence>
<feature type="region of interest" description="Disordered" evidence="1">
    <location>
        <begin position="94"/>
        <end position="121"/>
    </location>
</feature>
<feature type="compositionally biased region" description="Polar residues" evidence="1">
    <location>
        <begin position="101"/>
        <end position="113"/>
    </location>
</feature>
<gene>
    <name evidence="2" type="ORF">GALL_502710</name>
</gene>
<comment type="caution">
    <text evidence="2">The sequence shown here is derived from an EMBL/GenBank/DDBJ whole genome shotgun (WGS) entry which is preliminary data.</text>
</comment>
<reference evidence="2" key="1">
    <citation type="submission" date="2016-10" db="EMBL/GenBank/DDBJ databases">
        <title>Sequence of Gallionella enrichment culture.</title>
        <authorList>
            <person name="Poehlein A."/>
            <person name="Muehling M."/>
            <person name="Daniel R."/>
        </authorList>
    </citation>
    <scope>NUCLEOTIDE SEQUENCE</scope>
</reference>